<feature type="compositionally biased region" description="Polar residues" evidence="1">
    <location>
        <begin position="168"/>
        <end position="177"/>
    </location>
</feature>
<reference evidence="5" key="2">
    <citation type="submission" date="2010-02" db="EMBL/GenBank/DDBJ databases">
        <title>Complete genome sequence of Marinobacter adhaerens type strain (HP15).</title>
        <authorList>
            <person name="Gaerdes A.A.M."/>
            <person name="Kaeppel E."/>
            <person name="Shezad A."/>
            <person name="Seebah S."/>
            <person name="Teeling H."/>
            <person name="Yarza P."/>
            <person name="Gloeckner F.O."/>
            <person name="Ullrich M.S."/>
        </authorList>
    </citation>
    <scope>NUCLEOTIDE SEQUENCE [LARGE SCALE GENOMIC DNA]</scope>
    <source>
        <strain evidence="5">DSM 23420 / HP15</strain>
    </source>
</reference>
<sequence>MTRSQSLRKQGARGPAIVILTAAACLGTAQAAEPEKVIFAAENALYGAGHDIGRADGWIDEQLRAAIRAYQAQNGLQTNGNLDTATLKALGVTKTSSATITANSVGSRKASVAQLGLSLPKPASNTPTIARAEPEPAPAPEPTPDPIQKSSEQGKPTTSLDGEPDENQIVTEGTSKSTEVKPQEKVAEAAPTPPEPVASERPAPTSAPAPTPEPAVAEETTPEATKEPDPVLAQLPAEPTSAGPAEPKVTETKKAQPIEGENTASTNSAVADNSQSTGGGFFSVLFDFFLVGWCERQLCNRSLKTFQSITLPSESKWTYPRKLGSSSQAFTKPTVSPESETISKASLRALAMSLSGSVSERLRLTEESKGKLL</sequence>
<dbReference type="HOGENOM" id="CLU_741466_0_0_6"/>
<evidence type="ECO:0000256" key="1">
    <source>
        <dbReference type="SAM" id="MobiDB-lite"/>
    </source>
</evidence>
<feature type="chain" id="PRO_5003187470" evidence="2">
    <location>
        <begin position="32"/>
        <end position="373"/>
    </location>
</feature>
<feature type="compositionally biased region" description="Basic and acidic residues" evidence="1">
    <location>
        <begin position="178"/>
        <end position="187"/>
    </location>
</feature>
<dbReference type="AlphaFoldDB" id="E4PM64"/>
<dbReference type="PATRIC" id="fig|225937.3.peg.1639"/>
<dbReference type="STRING" id="225937.HP15_1628"/>
<name>E4PM64_MARAH</name>
<feature type="compositionally biased region" description="Polar residues" evidence="1">
    <location>
        <begin position="148"/>
        <end position="160"/>
    </location>
</feature>
<protein>
    <submittedName>
        <fullName evidence="4">Peptidoglycan-binding domain 1 protein-like protein</fullName>
    </submittedName>
</protein>
<reference evidence="4 5" key="1">
    <citation type="journal article" date="2010" name="Stand. Genomic Sci.">
        <title>Complete genome sequence of Marinobacter adhaerens type strain (HP15), a diatom-interacting marine microorganism.</title>
        <authorList>
            <person name="Gardes A."/>
            <person name="Kaeppel E."/>
            <person name="Shehzad A."/>
            <person name="Seebah S."/>
            <person name="Teeling H."/>
            <person name="Yarza P."/>
            <person name="Glockner F.O."/>
            <person name="Grossart H.P."/>
            <person name="Ullrich M.S."/>
        </authorList>
    </citation>
    <scope>NUCLEOTIDE SEQUENCE [LARGE SCALE GENOMIC DNA]</scope>
    <source>
        <strain evidence="5">DSM 23420 / HP15</strain>
    </source>
</reference>
<feature type="region of interest" description="Disordered" evidence="1">
    <location>
        <begin position="118"/>
        <end position="273"/>
    </location>
</feature>
<dbReference type="eggNOG" id="COG3409">
    <property type="taxonomic scope" value="Bacteria"/>
</dbReference>
<feature type="compositionally biased region" description="Low complexity" evidence="1">
    <location>
        <begin position="214"/>
        <end position="223"/>
    </location>
</feature>
<dbReference type="PROSITE" id="PS51257">
    <property type="entry name" value="PROKAR_LIPOPROTEIN"/>
    <property type="match status" value="1"/>
</dbReference>
<dbReference type="Proteomes" id="UP000007077">
    <property type="component" value="Chromosome"/>
</dbReference>
<dbReference type="eggNOG" id="COG3115">
    <property type="taxonomic scope" value="Bacteria"/>
</dbReference>
<dbReference type="RefSeq" id="WP_014577011.1">
    <property type="nucleotide sequence ID" value="NC_017506.1"/>
</dbReference>
<dbReference type="KEGG" id="mad:HP15_1628"/>
<dbReference type="InterPro" id="IPR036366">
    <property type="entry name" value="PGBDSf"/>
</dbReference>
<dbReference type="Gene3D" id="1.10.101.10">
    <property type="entry name" value="PGBD-like superfamily/PGBD"/>
    <property type="match status" value="1"/>
</dbReference>
<gene>
    <name evidence="4" type="ordered locus">HP15_1628</name>
</gene>
<dbReference type="InterPro" id="IPR036365">
    <property type="entry name" value="PGBD-like_sf"/>
</dbReference>
<proteinExistence type="predicted"/>
<dbReference type="SUPFAM" id="SSF47090">
    <property type="entry name" value="PGBD-like"/>
    <property type="match status" value="1"/>
</dbReference>
<evidence type="ECO:0000313" key="5">
    <source>
        <dbReference type="Proteomes" id="UP000007077"/>
    </source>
</evidence>
<keyword evidence="2" id="KW-0732">Signal</keyword>
<dbReference type="EMBL" id="CP001978">
    <property type="protein sequence ID" value="ADP97392.1"/>
    <property type="molecule type" value="Genomic_DNA"/>
</dbReference>
<evidence type="ECO:0000313" key="4">
    <source>
        <dbReference type="EMBL" id="ADP97392.1"/>
    </source>
</evidence>
<feature type="signal peptide" evidence="2">
    <location>
        <begin position="1"/>
        <end position="31"/>
    </location>
</feature>
<organism evidence="4 5">
    <name type="scientific">Marinobacter adhaerens (strain DSM 23420 / HP15)</name>
    <dbReference type="NCBI Taxonomy" id="225937"/>
    <lineage>
        <taxon>Bacteria</taxon>
        <taxon>Pseudomonadati</taxon>
        <taxon>Pseudomonadota</taxon>
        <taxon>Gammaproteobacteria</taxon>
        <taxon>Pseudomonadales</taxon>
        <taxon>Marinobacteraceae</taxon>
        <taxon>Marinobacter</taxon>
    </lineage>
</organism>
<feature type="domain" description="Peptidoglycan binding-like" evidence="3">
    <location>
        <begin position="41"/>
        <end position="90"/>
    </location>
</feature>
<feature type="compositionally biased region" description="Polar residues" evidence="1">
    <location>
        <begin position="262"/>
        <end position="273"/>
    </location>
</feature>
<feature type="compositionally biased region" description="Pro residues" evidence="1">
    <location>
        <begin position="135"/>
        <end position="145"/>
    </location>
</feature>
<accession>E4PM64</accession>
<dbReference type="InterPro" id="IPR002477">
    <property type="entry name" value="Peptidoglycan-bd-like"/>
</dbReference>
<evidence type="ECO:0000259" key="3">
    <source>
        <dbReference type="Pfam" id="PF01471"/>
    </source>
</evidence>
<evidence type="ECO:0000256" key="2">
    <source>
        <dbReference type="SAM" id="SignalP"/>
    </source>
</evidence>
<dbReference type="Pfam" id="PF01471">
    <property type="entry name" value="PG_binding_1"/>
    <property type="match status" value="1"/>
</dbReference>